<dbReference type="RefSeq" id="WP_091104552.1">
    <property type="nucleotide sequence ID" value="NZ_FOBF01000021.1"/>
</dbReference>
<feature type="domain" description="Amidase" evidence="2">
    <location>
        <begin position="25"/>
        <end position="459"/>
    </location>
</feature>
<evidence type="ECO:0000256" key="1">
    <source>
        <dbReference type="ARBA" id="ARBA00009199"/>
    </source>
</evidence>
<reference evidence="3 4" key="1">
    <citation type="submission" date="2016-10" db="EMBL/GenBank/DDBJ databases">
        <authorList>
            <person name="de Groot N.N."/>
        </authorList>
    </citation>
    <scope>NUCLEOTIDE SEQUENCE [LARGE SCALE GENOMIC DNA]</scope>
    <source>
        <strain evidence="3 4">DSM 43357</strain>
    </source>
</reference>
<dbReference type="InterPro" id="IPR000120">
    <property type="entry name" value="Amidase"/>
</dbReference>
<name>A0A1H8DEX9_9ACTN</name>
<dbReference type="Gene3D" id="3.90.1300.10">
    <property type="entry name" value="Amidase signature (AS) domain"/>
    <property type="match status" value="1"/>
</dbReference>
<dbReference type="Proteomes" id="UP000198953">
    <property type="component" value="Unassembled WGS sequence"/>
</dbReference>
<dbReference type="PANTHER" id="PTHR11895:SF7">
    <property type="entry name" value="GLUTAMYL-TRNA(GLN) AMIDOTRANSFERASE SUBUNIT A, MITOCHONDRIAL"/>
    <property type="match status" value="1"/>
</dbReference>
<dbReference type="AlphaFoldDB" id="A0A1H8DEX9"/>
<dbReference type="OrthoDB" id="5175573at2"/>
<dbReference type="STRING" id="46177.SAMN05660976_06711"/>
<evidence type="ECO:0000259" key="2">
    <source>
        <dbReference type="Pfam" id="PF01425"/>
    </source>
</evidence>
<evidence type="ECO:0000313" key="3">
    <source>
        <dbReference type="EMBL" id="SEN05665.1"/>
    </source>
</evidence>
<dbReference type="InterPro" id="IPR036928">
    <property type="entry name" value="AS_sf"/>
</dbReference>
<dbReference type="SUPFAM" id="SSF75304">
    <property type="entry name" value="Amidase signature (AS) enzymes"/>
    <property type="match status" value="1"/>
</dbReference>
<comment type="similarity">
    <text evidence="1">Belongs to the amidase family.</text>
</comment>
<proteinExistence type="inferred from homology"/>
<dbReference type="InterPro" id="IPR023631">
    <property type="entry name" value="Amidase_dom"/>
</dbReference>
<dbReference type="PANTHER" id="PTHR11895">
    <property type="entry name" value="TRANSAMIDASE"/>
    <property type="match status" value="1"/>
</dbReference>
<dbReference type="PROSITE" id="PS00571">
    <property type="entry name" value="AMIDASES"/>
    <property type="match status" value="1"/>
</dbReference>
<accession>A0A1H8DEX9</accession>
<sequence length="479" mass="49975">MDAVLGLDATGQARAVRDGQVSPLELVEAAIAAVEERDGGLNAVVHRRFERALDEARALGRARDGRADAPFRGVPILLKDLGWRQAGEPYHAGSRVREGIPVEEDGYGVRRLRAAGFVILGRTNTPEFGSTITTEPTAFGPTRNPYDPRYSAGGSSGGSAAAVAAGMTALATASDGGGSIRVPASFCGLVGLKPSRGRLSLGPNAGEGWNGLSCPGFVTRTVRDTAAALDVVAGFEPGDPYAAPPLPGPLAAEVGREPGRLRVGFVTRHPREGVPGEPEPAQAVLRAAALLESLGHDVAPGGPPALADPDFPHHFGVIVSDNIAAQVEAIGRLRGRPVEMEELEPRNQAMVAAGRARSAADHILAAQWIDAFRRRLVSWWRDGHDLLLMPSAGTAPFPLGWIPPDDPATGFARSAPVLAFTSPVNASGQPAVSLPLHRTASGLPVGVQLVAAPGREDVLVRVAAQIERAAPFEHAAMPR</sequence>
<keyword evidence="4" id="KW-1185">Reference proteome</keyword>
<dbReference type="EMBL" id="FOBF01000021">
    <property type="protein sequence ID" value="SEN05665.1"/>
    <property type="molecule type" value="Genomic_DNA"/>
</dbReference>
<gene>
    <name evidence="3" type="ORF">SAMN05660976_06711</name>
</gene>
<organism evidence="3 4">
    <name type="scientific">Nonomuraea pusilla</name>
    <dbReference type="NCBI Taxonomy" id="46177"/>
    <lineage>
        <taxon>Bacteria</taxon>
        <taxon>Bacillati</taxon>
        <taxon>Actinomycetota</taxon>
        <taxon>Actinomycetes</taxon>
        <taxon>Streptosporangiales</taxon>
        <taxon>Streptosporangiaceae</taxon>
        <taxon>Nonomuraea</taxon>
    </lineage>
</organism>
<dbReference type="Pfam" id="PF01425">
    <property type="entry name" value="Amidase"/>
    <property type="match status" value="1"/>
</dbReference>
<dbReference type="GO" id="GO:0003824">
    <property type="term" value="F:catalytic activity"/>
    <property type="evidence" value="ECO:0007669"/>
    <property type="project" value="InterPro"/>
</dbReference>
<dbReference type="InterPro" id="IPR020556">
    <property type="entry name" value="Amidase_CS"/>
</dbReference>
<evidence type="ECO:0000313" key="4">
    <source>
        <dbReference type="Proteomes" id="UP000198953"/>
    </source>
</evidence>
<protein>
    <submittedName>
        <fullName evidence="3">Amidase</fullName>
    </submittedName>
</protein>